<keyword evidence="6" id="KW-1185">Reference proteome</keyword>
<dbReference type="Gene3D" id="3.40.50.2000">
    <property type="entry name" value="Glycogen Phosphorylase B"/>
    <property type="match status" value="2"/>
</dbReference>
<dbReference type="GO" id="GO:0016757">
    <property type="term" value="F:glycosyltransferase activity"/>
    <property type="evidence" value="ECO:0007669"/>
    <property type="project" value="UniProtKB-KW"/>
</dbReference>
<gene>
    <name evidence="5" type="ORF">SAMN05421779_102419</name>
</gene>
<dbReference type="Pfam" id="PF00534">
    <property type="entry name" value="Glycos_transf_1"/>
    <property type="match status" value="1"/>
</dbReference>
<dbReference type="CDD" id="cd03811">
    <property type="entry name" value="GT4_GT28_WabH-like"/>
    <property type="match status" value="1"/>
</dbReference>
<dbReference type="Proteomes" id="UP000185678">
    <property type="component" value="Unassembled WGS sequence"/>
</dbReference>
<reference evidence="5 6" key="1">
    <citation type="submission" date="2017-01" db="EMBL/GenBank/DDBJ databases">
        <authorList>
            <person name="Mah S.A."/>
            <person name="Swanson W.J."/>
            <person name="Moy G.W."/>
            <person name="Vacquier V.D."/>
        </authorList>
    </citation>
    <scope>NUCLEOTIDE SEQUENCE [LARGE SCALE GENOMIC DNA]</scope>
    <source>
        <strain evidence="5 6">DSM 11589</strain>
    </source>
</reference>
<dbReference type="RefSeq" id="WP_076399282.1">
    <property type="nucleotide sequence ID" value="NZ_FTOA01000002.1"/>
</dbReference>
<evidence type="ECO:0000256" key="1">
    <source>
        <dbReference type="ARBA" id="ARBA00022676"/>
    </source>
</evidence>
<organism evidence="5 6">
    <name type="scientific">Insolitispirillum peregrinum</name>
    <dbReference type="NCBI Taxonomy" id="80876"/>
    <lineage>
        <taxon>Bacteria</taxon>
        <taxon>Pseudomonadati</taxon>
        <taxon>Pseudomonadota</taxon>
        <taxon>Alphaproteobacteria</taxon>
        <taxon>Rhodospirillales</taxon>
        <taxon>Novispirillaceae</taxon>
        <taxon>Insolitispirillum</taxon>
    </lineage>
</organism>
<evidence type="ECO:0000313" key="5">
    <source>
        <dbReference type="EMBL" id="SIS51409.1"/>
    </source>
</evidence>
<evidence type="ECO:0000259" key="4">
    <source>
        <dbReference type="Pfam" id="PF13439"/>
    </source>
</evidence>
<evidence type="ECO:0000313" key="6">
    <source>
        <dbReference type="Proteomes" id="UP000185678"/>
    </source>
</evidence>
<sequence length="379" mass="40364">MPKVLCYLPGLEGGGAERTMVNLANELPTLGWQVKLAVGRASGGARDWLKPHTEVVDLAVLRSRQAPLRLRRLIRDWQPDVVFSTLIDGNVAARVACLGLRHRPALVVRETNSHQARGDLPGWLTRIAGWAYRGADHLVALSSGVGQEMIHSYHLSPHHVTVIPNPVDTTSLRQQADAARAAPPPWGADSSRPVVVGMGRLHRQKGFERLIEAVALLPADQRPRVVILGEGSLRDALSAQAQALGVDLLLPGFVRSPAAWLAHAAAFVLSSRWEGFGHVLVEAMACGAPVLSFDCPYGPRDVIVSGQNGLLLPEGDCPALASALSLLLSNPEQQQGLRQGGYAALPNYDLSAITGRYATLLASVASARVASARQAGCSA</sequence>
<feature type="domain" description="Glycosyltransferase subfamily 4-like N-terminal" evidence="4">
    <location>
        <begin position="14"/>
        <end position="170"/>
    </location>
</feature>
<dbReference type="InterPro" id="IPR028098">
    <property type="entry name" value="Glyco_trans_4-like_N"/>
</dbReference>
<proteinExistence type="predicted"/>
<dbReference type="PANTHER" id="PTHR12526:SF510">
    <property type="entry name" value="D-INOSITOL 3-PHOSPHATE GLYCOSYLTRANSFERASE"/>
    <property type="match status" value="1"/>
</dbReference>
<accession>A0A1N7JPZ2</accession>
<dbReference type="AlphaFoldDB" id="A0A1N7JPZ2"/>
<feature type="domain" description="Glycosyl transferase family 1" evidence="3">
    <location>
        <begin position="185"/>
        <end position="342"/>
    </location>
</feature>
<dbReference type="EMBL" id="FTOA01000002">
    <property type="protein sequence ID" value="SIS51409.1"/>
    <property type="molecule type" value="Genomic_DNA"/>
</dbReference>
<name>A0A1N7JPZ2_9PROT</name>
<keyword evidence="2 5" id="KW-0808">Transferase</keyword>
<dbReference type="PANTHER" id="PTHR12526">
    <property type="entry name" value="GLYCOSYLTRANSFERASE"/>
    <property type="match status" value="1"/>
</dbReference>
<protein>
    <submittedName>
        <fullName evidence="5">Glycosyltransferase involved in cell wall bisynthesis</fullName>
    </submittedName>
</protein>
<keyword evidence="1" id="KW-0328">Glycosyltransferase</keyword>
<dbReference type="InterPro" id="IPR001296">
    <property type="entry name" value="Glyco_trans_1"/>
</dbReference>
<dbReference type="Pfam" id="PF13439">
    <property type="entry name" value="Glyco_transf_4"/>
    <property type="match status" value="1"/>
</dbReference>
<dbReference type="SUPFAM" id="SSF53756">
    <property type="entry name" value="UDP-Glycosyltransferase/glycogen phosphorylase"/>
    <property type="match status" value="1"/>
</dbReference>
<dbReference type="STRING" id="80876.SAMN05421779_102419"/>
<evidence type="ECO:0000256" key="2">
    <source>
        <dbReference type="ARBA" id="ARBA00022679"/>
    </source>
</evidence>
<evidence type="ECO:0000259" key="3">
    <source>
        <dbReference type="Pfam" id="PF00534"/>
    </source>
</evidence>